<dbReference type="GO" id="GO:0006265">
    <property type="term" value="P:DNA topological change"/>
    <property type="evidence" value="ECO:0007669"/>
    <property type="project" value="InterPro"/>
</dbReference>
<keyword evidence="4" id="KW-0799">Topoisomerase</keyword>
<dbReference type="Pfam" id="PF01131">
    <property type="entry name" value="Topoisom_bac"/>
    <property type="match status" value="1"/>
</dbReference>
<dbReference type="SMART" id="SM00493">
    <property type="entry name" value="TOPRIM"/>
    <property type="match status" value="1"/>
</dbReference>
<dbReference type="Gene3D" id="1.10.290.10">
    <property type="entry name" value="Topoisomerase I, domain 4"/>
    <property type="match status" value="1"/>
</dbReference>
<proteinExistence type="inferred from homology"/>
<evidence type="ECO:0000259" key="7">
    <source>
        <dbReference type="PROSITE" id="PS50880"/>
    </source>
</evidence>
<evidence type="ECO:0000313" key="10">
    <source>
        <dbReference type="Proteomes" id="UP000708148"/>
    </source>
</evidence>
<dbReference type="PANTHER" id="PTHR42785:SF1">
    <property type="entry name" value="DNA TOPOISOMERASE"/>
    <property type="match status" value="1"/>
</dbReference>
<dbReference type="InterPro" id="IPR013826">
    <property type="entry name" value="Topo_IA_cen_sub3"/>
</dbReference>
<evidence type="ECO:0000259" key="8">
    <source>
        <dbReference type="PROSITE" id="PS52039"/>
    </source>
</evidence>
<dbReference type="InterPro" id="IPR023405">
    <property type="entry name" value="Topo_IA_core_domain"/>
</dbReference>
<evidence type="ECO:0000256" key="1">
    <source>
        <dbReference type="ARBA" id="ARBA00000213"/>
    </source>
</evidence>
<dbReference type="SMART" id="SM00437">
    <property type="entry name" value="TOP1Ac"/>
    <property type="match status" value="1"/>
</dbReference>
<dbReference type="GO" id="GO:0003917">
    <property type="term" value="F:DNA topoisomerase type I (single strand cut, ATP-independent) activity"/>
    <property type="evidence" value="ECO:0007669"/>
    <property type="project" value="UniProtKB-EC"/>
</dbReference>
<dbReference type="Proteomes" id="UP000708148">
    <property type="component" value="Unassembled WGS sequence"/>
</dbReference>
<dbReference type="NCBIfam" id="TIGR01051">
    <property type="entry name" value="topA_bact"/>
    <property type="match status" value="1"/>
</dbReference>
<dbReference type="InterPro" id="IPR005733">
    <property type="entry name" value="TopoI_bac-type"/>
</dbReference>
<dbReference type="InterPro" id="IPR006171">
    <property type="entry name" value="TOPRIM_dom"/>
</dbReference>
<comment type="caution">
    <text evidence="9">The sequence shown here is derived from an EMBL/GenBank/DDBJ whole genome shotgun (WGS) entry which is preliminary data.</text>
</comment>
<evidence type="ECO:0000256" key="5">
    <source>
        <dbReference type="ARBA" id="ARBA00023125"/>
    </source>
</evidence>
<evidence type="ECO:0000256" key="4">
    <source>
        <dbReference type="ARBA" id="ARBA00023029"/>
    </source>
</evidence>
<dbReference type="InterPro" id="IPR013824">
    <property type="entry name" value="Topo_IA_cen_sub1"/>
</dbReference>
<feature type="domain" description="Topo IA-type catalytic" evidence="8">
    <location>
        <begin position="169"/>
        <end position="540"/>
    </location>
</feature>
<feature type="domain" description="Toprim" evidence="7">
    <location>
        <begin position="1"/>
        <end position="153"/>
    </location>
</feature>
<dbReference type="InterPro" id="IPR000380">
    <property type="entry name" value="Topo_IA"/>
</dbReference>
<evidence type="ECO:0000256" key="3">
    <source>
        <dbReference type="ARBA" id="ARBA00012891"/>
    </source>
</evidence>
<dbReference type="PRINTS" id="PR00417">
    <property type="entry name" value="PRTPISMRASEI"/>
</dbReference>
<gene>
    <name evidence="9" type="ORF">OSTQU699_LOCUS3757</name>
</gene>
<reference evidence="9" key="1">
    <citation type="submission" date="2020-12" db="EMBL/GenBank/DDBJ databases">
        <authorList>
            <person name="Iha C."/>
        </authorList>
    </citation>
    <scope>NUCLEOTIDE SEQUENCE</scope>
</reference>
<dbReference type="InterPro" id="IPR013825">
    <property type="entry name" value="Topo_IA_cen_sub2"/>
</dbReference>
<dbReference type="Pfam" id="PF01751">
    <property type="entry name" value="Toprim"/>
    <property type="match status" value="1"/>
</dbReference>
<dbReference type="SUPFAM" id="SSF56712">
    <property type="entry name" value="Prokaryotic type I DNA topoisomerase"/>
    <property type="match status" value="1"/>
</dbReference>
<dbReference type="EMBL" id="CAJHUC010000819">
    <property type="protein sequence ID" value="CAD7698396.1"/>
    <property type="molecule type" value="Genomic_DNA"/>
</dbReference>
<comment type="catalytic activity">
    <reaction evidence="1">
        <text>ATP-independent breakage of single-stranded DNA, followed by passage and rejoining.</text>
        <dbReference type="EC" id="5.6.2.1"/>
    </reaction>
</comment>
<keyword evidence="10" id="KW-1185">Reference proteome</keyword>
<evidence type="ECO:0000313" key="9">
    <source>
        <dbReference type="EMBL" id="CAD7698396.1"/>
    </source>
</evidence>
<protein>
    <recommendedName>
        <fullName evidence="3">DNA topoisomerase</fullName>
        <ecNumber evidence="3">5.6.2.1</ecNumber>
    </recommendedName>
</protein>
<dbReference type="AlphaFoldDB" id="A0A8S1IUB7"/>
<dbReference type="SMART" id="SM00436">
    <property type="entry name" value="TOP1Bc"/>
    <property type="match status" value="1"/>
</dbReference>
<keyword evidence="6" id="KW-0413">Isomerase</keyword>
<dbReference type="PROSITE" id="PS00396">
    <property type="entry name" value="TOPO_IA_1"/>
    <property type="match status" value="1"/>
</dbReference>
<evidence type="ECO:0000256" key="2">
    <source>
        <dbReference type="ARBA" id="ARBA00009446"/>
    </source>
</evidence>
<comment type="similarity">
    <text evidence="2">Belongs to the type IA topoisomerase family.</text>
</comment>
<dbReference type="Gene3D" id="2.70.20.10">
    <property type="entry name" value="Topoisomerase I, domain 3"/>
    <property type="match status" value="1"/>
</dbReference>
<dbReference type="OrthoDB" id="430051at2759"/>
<dbReference type="InterPro" id="IPR023406">
    <property type="entry name" value="Topo_IA_AS"/>
</dbReference>
<name>A0A8S1IUB7_9CHLO</name>
<keyword evidence="5" id="KW-0238">DNA-binding</keyword>
<evidence type="ECO:0000256" key="6">
    <source>
        <dbReference type="ARBA" id="ARBA00023235"/>
    </source>
</evidence>
<sequence>MDDLISWIVHACHIAFLTKLAGHVCSYGGLADFLFQLQNSVQRRNDKAVAHLGVLDVWSMQVLSTYGHIRDIPSKPGSVDPTAGFEMSWELLPQAKGHVAAIVRAVEEAQYLVLATDPDREGEAISWHVVKELQRRKLRAAQLHVERITFTEVTRTAILDALKSPRQISPWLVHAYLARRVLDYLVGFTLSPLLWRKLPGARSAGRVQSVALRLVCEREADIRSFQPVEFWTAEVQLMTRSGLPLRATLARLDGKKLGKFDLKDGAAAEAAADLIRSSVFRAGCVESKVTKRNPSAPFITSTLQTDAANKLGFGTTRTMQLAQKLYEGVGSGERDLAGLITYMRTDGVQMSKDAIATIRKVVKTEFGGDYIPASPRVYKTKAKNAQEAHEAIRPTDPRRRASSLPLSINHDMKALYDLIWKRAVASQMSSAGIRQVGLDVNSTDGTITLRGTGSKVEFPGFRAVYGNGTSDESLAAVAAIQSITEGEEITVVAVDTIQHFTMPPGRYTEGALVQELEAQGIGRPSTYAAILKVLKVMAAV</sequence>
<dbReference type="PROSITE" id="PS52039">
    <property type="entry name" value="TOPO_IA_2"/>
    <property type="match status" value="1"/>
</dbReference>
<dbReference type="InterPro" id="IPR013497">
    <property type="entry name" value="Topo_IA_cen"/>
</dbReference>
<dbReference type="InterPro" id="IPR003601">
    <property type="entry name" value="Topo_IA_2"/>
</dbReference>
<dbReference type="Gene3D" id="1.10.460.10">
    <property type="entry name" value="Topoisomerase I, domain 2"/>
    <property type="match status" value="1"/>
</dbReference>
<dbReference type="CDD" id="cd00186">
    <property type="entry name" value="TOP1Ac"/>
    <property type="match status" value="1"/>
</dbReference>
<accession>A0A8S1IUB7</accession>
<dbReference type="InterPro" id="IPR003602">
    <property type="entry name" value="Topo_IA_DNA-bd_dom"/>
</dbReference>
<dbReference type="EC" id="5.6.2.1" evidence="3"/>
<organism evidence="9 10">
    <name type="scientific">Ostreobium quekettii</name>
    <dbReference type="NCBI Taxonomy" id="121088"/>
    <lineage>
        <taxon>Eukaryota</taxon>
        <taxon>Viridiplantae</taxon>
        <taxon>Chlorophyta</taxon>
        <taxon>core chlorophytes</taxon>
        <taxon>Ulvophyceae</taxon>
        <taxon>TCBD clade</taxon>
        <taxon>Bryopsidales</taxon>
        <taxon>Ostreobineae</taxon>
        <taxon>Ostreobiaceae</taxon>
        <taxon>Ostreobium</taxon>
    </lineage>
</organism>
<dbReference type="GO" id="GO:0003677">
    <property type="term" value="F:DNA binding"/>
    <property type="evidence" value="ECO:0007669"/>
    <property type="project" value="UniProtKB-KW"/>
</dbReference>
<dbReference type="PANTHER" id="PTHR42785">
    <property type="entry name" value="DNA TOPOISOMERASE, TYPE IA, CORE"/>
    <property type="match status" value="1"/>
</dbReference>
<dbReference type="Gene3D" id="3.40.50.140">
    <property type="match status" value="1"/>
</dbReference>
<dbReference type="PROSITE" id="PS50880">
    <property type="entry name" value="TOPRIM"/>
    <property type="match status" value="1"/>
</dbReference>